<feature type="region of interest" description="Disordered" evidence="1">
    <location>
        <begin position="43"/>
        <end position="74"/>
    </location>
</feature>
<dbReference type="OrthoDB" id="10361206at2759"/>
<dbReference type="RefSeq" id="XP_030842449.1">
    <property type="nucleotide sequence ID" value="XM_030986589.1"/>
</dbReference>
<feature type="compositionally biased region" description="Polar residues" evidence="1">
    <location>
        <begin position="43"/>
        <end position="62"/>
    </location>
</feature>
<evidence type="ECO:0000256" key="1">
    <source>
        <dbReference type="SAM" id="MobiDB-lite"/>
    </source>
</evidence>
<keyword evidence="2" id="KW-0472">Membrane</keyword>
<reference evidence="4" key="2">
    <citation type="submission" date="2021-01" db="UniProtKB">
        <authorList>
            <consortium name="EnsemblMetazoa"/>
        </authorList>
    </citation>
    <scope>IDENTIFICATION</scope>
</reference>
<reference evidence="5" key="1">
    <citation type="submission" date="2015-02" db="EMBL/GenBank/DDBJ databases">
        <title>Genome sequencing for Strongylocentrotus purpuratus.</title>
        <authorList>
            <person name="Murali S."/>
            <person name="Liu Y."/>
            <person name="Vee V."/>
            <person name="English A."/>
            <person name="Wang M."/>
            <person name="Skinner E."/>
            <person name="Han Y."/>
            <person name="Muzny D.M."/>
            <person name="Worley K.C."/>
            <person name="Gibbs R.A."/>
        </authorList>
    </citation>
    <scope>NUCLEOTIDE SEQUENCE</scope>
</reference>
<dbReference type="GeneID" id="105437156"/>
<keyword evidence="3" id="KW-0732">Signal</keyword>
<dbReference type="Proteomes" id="UP000007110">
    <property type="component" value="Unassembled WGS sequence"/>
</dbReference>
<dbReference type="OMA" id="IICLTMN"/>
<dbReference type="KEGG" id="spu:105437156"/>
<feature type="chain" id="PRO_5029661410" evidence="3">
    <location>
        <begin position="35"/>
        <end position="145"/>
    </location>
</feature>
<protein>
    <submittedName>
        <fullName evidence="4">Uncharacterized protein</fullName>
    </submittedName>
</protein>
<evidence type="ECO:0000256" key="3">
    <source>
        <dbReference type="SAM" id="SignalP"/>
    </source>
</evidence>
<proteinExistence type="predicted"/>
<dbReference type="InParanoid" id="A0A7M7SZB3"/>
<evidence type="ECO:0000313" key="5">
    <source>
        <dbReference type="Proteomes" id="UP000007110"/>
    </source>
</evidence>
<accession>A0A7M7SZB3</accession>
<dbReference type="EnsemblMetazoa" id="XM_030986589">
    <property type="protein sequence ID" value="XP_030842449"/>
    <property type="gene ID" value="LOC105437156"/>
</dbReference>
<keyword evidence="2" id="KW-0812">Transmembrane</keyword>
<evidence type="ECO:0000313" key="4">
    <source>
        <dbReference type="EnsemblMetazoa" id="XP_030842449"/>
    </source>
</evidence>
<name>A0A7M7SZB3_STRPU</name>
<keyword evidence="2" id="KW-1133">Transmembrane helix</keyword>
<sequence>MQPYMMSDGALWIKRGAMVLCAWWLSQLIGAIDAANIPVPTTPTHQPVAGSTSSPTQGSNEPTYAPILPPTPQSSGRLGTSDYLAGFIICLTMNIAIIAIAFFFLCYLGKLSSRSGDEVDSAEPRQILSWKEALHPVAAKVFKKR</sequence>
<feature type="signal peptide" evidence="3">
    <location>
        <begin position="1"/>
        <end position="34"/>
    </location>
</feature>
<feature type="transmembrane region" description="Helical" evidence="2">
    <location>
        <begin position="83"/>
        <end position="108"/>
    </location>
</feature>
<dbReference type="AlphaFoldDB" id="A0A7M7SZB3"/>
<evidence type="ECO:0000256" key="2">
    <source>
        <dbReference type="SAM" id="Phobius"/>
    </source>
</evidence>
<keyword evidence="5" id="KW-1185">Reference proteome</keyword>
<organism evidence="4 5">
    <name type="scientific">Strongylocentrotus purpuratus</name>
    <name type="common">Purple sea urchin</name>
    <dbReference type="NCBI Taxonomy" id="7668"/>
    <lineage>
        <taxon>Eukaryota</taxon>
        <taxon>Metazoa</taxon>
        <taxon>Echinodermata</taxon>
        <taxon>Eleutherozoa</taxon>
        <taxon>Echinozoa</taxon>
        <taxon>Echinoidea</taxon>
        <taxon>Euechinoidea</taxon>
        <taxon>Echinacea</taxon>
        <taxon>Camarodonta</taxon>
        <taxon>Echinidea</taxon>
        <taxon>Strongylocentrotidae</taxon>
        <taxon>Strongylocentrotus</taxon>
    </lineage>
</organism>